<dbReference type="GeneID" id="117135239"/>
<keyword evidence="1" id="KW-1185">Reference proteome</keyword>
<evidence type="ECO:0000313" key="2">
    <source>
        <dbReference type="RefSeq" id="XP_033151272.1"/>
    </source>
</evidence>
<dbReference type="Proteomes" id="UP000515162">
    <property type="component" value="Chromosome 2L"/>
</dbReference>
<protein>
    <submittedName>
        <fullName evidence="2">Uncharacterized protein LOC117135239 isoform X5</fullName>
    </submittedName>
</protein>
<dbReference type="RefSeq" id="XP_033151272.1">
    <property type="nucleotide sequence ID" value="XM_033295381.1"/>
</dbReference>
<dbReference type="AlphaFoldDB" id="A0A6P8J6P7"/>
<accession>A0A6P8J6P7</accession>
<reference evidence="2" key="1">
    <citation type="submission" date="2025-08" db="UniProtKB">
        <authorList>
            <consortium name="RefSeq"/>
        </authorList>
    </citation>
    <scope>IDENTIFICATION</scope>
    <source>
        <strain evidence="2">Mau12</strain>
        <tissue evidence="2">Whole Body</tissue>
    </source>
</reference>
<name>A0A6P8J6P7_DROMA</name>
<sequence length="160" mass="18621">MTAIILLACHSVRELVDLSDALWHNTFNIERSLNYYRIKRRLELFRFHCREFWLRQASKTSDPMHRKADIDFAAIEAGADCARNMDAFDDTTTELHKRFLQAEGTRPFPLDCISDIEVVDGNEFKVRNRDTIAQILSGLVLKMPHFTNMQMLCQNISTIK</sequence>
<organism evidence="1 2">
    <name type="scientific">Drosophila mauritiana</name>
    <name type="common">Fruit fly</name>
    <dbReference type="NCBI Taxonomy" id="7226"/>
    <lineage>
        <taxon>Eukaryota</taxon>
        <taxon>Metazoa</taxon>
        <taxon>Ecdysozoa</taxon>
        <taxon>Arthropoda</taxon>
        <taxon>Hexapoda</taxon>
        <taxon>Insecta</taxon>
        <taxon>Pterygota</taxon>
        <taxon>Neoptera</taxon>
        <taxon>Endopterygota</taxon>
        <taxon>Diptera</taxon>
        <taxon>Brachycera</taxon>
        <taxon>Muscomorpha</taxon>
        <taxon>Ephydroidea</taxon>
        <taxon>Drosophilidae</taxon>
        <taxon>Drosophila</taxon>
        <taxon>Sophophora</taxon>
    </lineage>
</organism>
<evidence type="ECO:0000313" key="1">
    <source>
        <dbReference type="Proteomes" id="UP000515162"/>
    </source>
</evidence>
<proteinExistence type="predicted"/>
<gene>
    <name evidence="2" type="primary">LOC117135239</name>
</gene>